<dbReference type="RefSeq" id="WP_011809142.1">
    <property type="nucleotide sequence ID" value="NC_008786.1"/>
</dbReference>
<dbReference type="InterPro" id="IPR012675">
    <property type="entry name" value="Beta-grasp_dom_sf"/>
</dbReference>
<gene>
    <name evidence="3" type="ordered locus">Veis_1367</name>
</gene>
<dbReference type="Proteomes" id="UP000000374">
    <property type="component" value="Chromosome"/>
</dbReference>
<dbReference type="GO" id="GO:0051537">
    <property type="term" value="F:2 iron, 2 sulfur cluster binding"/>
    <property type="evidence" value="ECO:0007669"/>
    <property type="project" value="InterPro"/>
</dbReference>
<dbReference type="Gene3D" id="3.40.50.80">
    <property type="entry name" value="Nucleotide-binding domain of ferredoxin-NADP reductase (FNR) module"/>
    <property type="match status" value="1"/>
</dbReference>
<sequence>MNYHDEWMQVEVRRIRDLTPTVREFELVYPERQAAAPGSHVNVRVTIDGQPDKRSYSVVSGSEDAIVTIAVKLLAESRGGSRFMWTLEPRMRLHATKPHSDFELSRGAPHYLLLAGGIGVTPIVAMARALNQLGASVRMLYAARSRNELAYAEELGNILGARVTVFPADEGKMVDIAAEVSALPAEGELYMCGPIGLLDAVRQEWALQKRALSKLRFETFGSSGHHAATSFLVKIPRLNLEVVVAEDRSMLDALTSAGVGVLSECRRGECGLCAMDVLSVDGEIDHRDVFFSGEQRAHNKKVCACVSRVAGGTIVIEPAFRGDPDFGRIEILSDCGLRQCVYPSHLP</sequence>
<dbReference type="PRINTS" id="PR00409">
    <property type="entry name" value="PHDIOXRDTASE"/>
</dbReference>
<evidence type="ECO:0000313" key="3">
    <source>
        <dbReference type="EMBL" id="ABM57132.1"/>
    </source>
</evidence>
<dbReference type="CDD" id="cd06185">
    <property type="entry name" value="PDR_like"/>
    <property type="match status" value="1"/>
</dbReference>
<dbReference type="GO" id="GO:0016491">
    <property type="term" value="F:oxidoreductase activity"/>
    <property type="evidence" value="ECO:0007669"/>
    <property type="project" value="InterPro"/>
</dbReference>
<keyword evidence="4" id="KW-1185">Reference proteome</keyword>
<dbReference type="PROSITE" id="PS51384">
    <property type="entry name" value="FAD_FR"/>
    <property type="match status" value="1"/>
</dbReference>
<dbReference type="STRING" id="391735.Veis_1367"/>
<dbReference type="Gene3D" id="3.10.20.30">
    <property type="match status" value="1"/>
</dbReference>
<feature type="domain" description="FAD-binding FR-type" evidence="2">
    <location>
        <begin position="5"/>
        <end position="105"/>
    </location>
</feature>
<name>A1WHM5_VEREI</name>
<dbReference type="InterPro" id="IPR050415">
    <property type="entry name" value="MRET"/>
</dbReference>
<feature type="domain" description="2Fe-2S ferredoxin-type" evidence="1">
    <location>
        <begin position="229"/>
        <end position="322"/>
    </location>
</feature>
<dbReference type="InterPro" id="IPR017938">
    <property type="entry name" value="Riboflavin_synthase-like_b-brl"/>
</dbReference>
<dbReference type="InterPro" id="IPR039261">
    <property type="entry name" value="FNR_nucleotide-bd"/>
</dbReference>
<dbReference type="InterPro" id="IPR001041">
    <property type="entry name" value="2Fe-2S_ferredoxin-type"/>
</dbReference>
<dbReference type="PANTHER" id="PTHR47354:SF2">
    <property type="entry name" value="BLR2392 PROTEIN"/>
    <property type="match status" value="1"/>
</dbReference>
<dbReference type="SUPFAM" id="SSF63380">
    <property type="entry name" value="Riboflavin synthase domain-like"/>
    <property type="match status" value="1"/>
</dbReference>
<dbReference type="Pfam" id="PF00111">
    <property type="entry name" value="Fer2"/>
    <property type="match status" value="1"/>
</dbReference>
<dbReference type="KEGG" id="vei:Veis_1367"/>
<dbReference type="CDD" id="cd00207">
    <property type="entry name" value="fer2"/>
    <property type="match status" value="1"/>
</dbReference>
<evidence type="ECO:0000259" key="2">
    <source>
        <dbReference type="PROSITE" id="PS51384"/>
    </source>
</evidence>
<accession>A1WHM5</accession>
<dbReference type="Gene3D" id="2.40.30.10">
    <property type="entry name" value="Translation factors"/>
    <property type="match status" value="1"/>
</dbReference>
<dbReference type="PROSITE" id="PS00197">
    <property type="entry name" value="2FE2S_FER_1"/>
    <property type="match status" value="1"/>
</dbReference>
<dbReference type="InterPro" id="IPR001433">
    <property type="entry name" value="OxRdtase_FAD/NAD-bd"/>
</dbReference>
<dbReference type="GeneID" id="76460005"/>
<dbReference type="EMBL" id="CP000542">
    <property type="protein sequence ID" value="ABM57132.1"/>
    <property type="molecule type" value="Genomic_DNA"/>
</dbReference>
<reference evidence="4" key="1">
    <citation type="submission" date="2006-12" db="EMBL/GenBank/DDBJ databases">
        <title>Complete sequence of chromosome 1 of Verminephrobacter eiseniae EF01-2.</title>
        <authorList>
            <person name="Copeland A."/>
            <person name="Lucas S."/>
            <person name="Lapidus A."/>
            <person name="Barry K."/>
            <person name="Detter J.C."/>
            <person name="Glavina del Rio T."/>
            <person name="Dalin E."/>
            <person name="Tice H."/>
            <person name="Pitluck S."/>
            <person name="Chertkov O."/>
            <person name="Brettin T."/>
            <person name="Bruce D."/>
            <person name="Han C."/>
            <person name="Tapia R."/>
            <person name="Gilna P."/>
            <person name="Schmutz J."/>
            <person name="Larimer F."/>
            <person name="Land M."/>
            <person name="Hauser L."/>
            <person name="Kyrpides N."/>
            <person name="Kim E."/>
            <person name="Stahl D."/>
            <person name="Richardson P."/>
        </authorList>
    </citation>
    <scope>NUCLEOTIDE SEQUENCE [LARGE SCALE GENOMIC DNA]</scope>
    <source>
        <strain evidence="4">EF01-2</strain>
    </source>
</reference>
<dbReference type="eggNOG" id="COG1018">
    <property type="taxonomic scope" value="Bacteria"/>
</dbReference>
<evidence type="ECO:0000313" key="4">
    <source>
        <dbReference type="Proteomes" id="UP000000374"/>
    </source>
</evidence>
<dbReference type="HOGENOM" id="CLU_003827_17_0_4"/>
<dbReference type="InterPro" id="IPR006058">
    <property type="entry name" value="2Fe2S_fd_BS"/>
</dbReference>
<protein>
    <submittedName>
        <fullName evidence="3">Oxidoreductase FAD/NAD(P)-binding domain protein</fullName>
    </submittedName>
</protein>
<dbReference type="PANTHER" id="PTHR47354">
    <property type="entry name" value="NADH OXIDOREDUCTASE HCR"/>
    <property type="match status" value="1"/>
</dbReference>
<dbReference type="InterPro" id="IPR017927">
    <property type="entry name" value="FAD-bd_FR_type"/>
</dbReference>
<organism evidence="3 4">
    <name type="scientific">Verminephrobacter eiseniae (strain EF01-2)</name>
    <dbReference type="NCBI Taxonomy" id="391735"/>
    <lineage>
        <taxon>Bacteria</taxon>
        <taxon>Pseudomonadati</taxon>
        <taxon>Pseudomonadota</taxon>
        <taxon>Betaproteobacteria</taxon>
        <taxon>Burkholderiales</taxon>
        <taxon>Comamonadaceae</taxon>
        <taxon>Verminephrobacter</taxon>
    </lineage>
</organism>
<dbReference type="PROSITE" id="PS51085">
    <property type="entry name" value="2FE2S_FER_2"/>
    <property type="match status" value="1"/>
</dbReference>
<dbReference type="Pfam" id="PF00175">
    <property type="entry name" value="NAD_binding_1"/>
    <property type="match status" value="1"/>
</dbReference>
<dbReference type="SUPFAM" id="SSF54292">
    <property type="entry name" value="2Fe-2S ferredoxin-like"/>
    <property type="match status" value="1"/>
</dbReference>
<dbReference type="AlphaFoldDB" id="A1WHM5"/>
<dbReference type="SUPFAM" id="SSF52343">
    <property type="entry name" value="Ferredoxin reductase-like, C-terminal NADP-linked domain"/>
    <property type="match status" value="1"/>
</dbReference>
<proteinExistence type="predicted"/>
<evidence type="ECO:0000259" key="1">
    <source>
        <dbReference type="PROSITE" id="PS51085"/>
    </source>
</evidence>
<dbReference type="InterPro" id="IPR036010">
    <property type="entry name" value="2Fe-2S_ferredoxin-like_sf"/>
</dbReference>
<dbReference type="OrthoDB" id="370747at2"/>